<comment type="similarity">
    <text evidence="13">Belongs to the LpxK family.</text>
</comment>
<evidence type="ECO:0000256" key="4">
    <source>
        <dbReference type="ARBA" id="ARBA00016436"/>
    </source>
</evidence>
<dbReference type="GO" id="GO:0009245">
    <property type="term" value="P:lipid A biosynthetic process"/>
    <property type="evidence" value="ECO:0007669"/>
    <property type="project" value="UniProtKB-UniRule"/>
</dbReference>
<dbReference type="OrthoDB" id="9766423at2"/>
<dbReference type="EMBL" id="AP018042">
    <property type="protein sequence ID" value="BAX79814.1"/>
    <property type="molecule type" value="Genomic_DNA"/>
</dbReference>
<dbReference type="EC" id="2.7.1.130" evidence="3 13"/>
<reference evidence="15" key="2">
    <citation type="journal article" date="2020" name="Antonie Van Leeuwenhoek">
        <title>Labilibaculum antarcticum sp. nov., a novel facultative anaerobic, psychrotorelant bacterium isolated from marine sediment of Antarctica.</title>
        <authorList>
            <person name="Watanabe M."/>
            <person name="Kojima H."/>
            <person name="Fukui M."/>
        </authorList>
    </citation>
    <scope>NUCLEOTIDE SEQUENCE [LARGE SCALE GENOMIC DNA]</scope>
    <source>
        <strain evidence="15">SPP2</strain>
    </source>
</reference>
<dbReference type="GO" id="GO:0005886">
    <property type="term" value="C:plasma membrane"/>
    <property type="evidence" value="ECO:0007669"/>
    <property type="project" value="TreeGrafter"/>
</dbReference>
<evidence type="ECO:0000256" key="7">
    <source>
        <dbReference type="ARBA" id="ARBA00022679"/>
    </source>
</evidence>
<keyword evidence="6 13" id="KW-0441">Lipid A biosynthesis</keyword>
<evidence type="ECO:0000256" key="3">
    <source>
        <dbReference type="ARBA" id="ARBA00012071"/>
    </source>
</evidence>
<organism evidence="14 15">
    <name type="scientific">Labilibaculum antarcticum</name>
    <dbReference type="NCBI Taxonomy" id="1717717"/>
    <lineage>
        <taxon>Bacteria</taxon>
        <taxon>Pseudomonadati</taxon>
        <taxon>Bacteroidota</taxon>
        <taxon>Bacteroidia</taxon>
        <taxon>Marinilabiliales</taxon>
        <taxon>Marinifilaceae</taxon>
        <taxon>Labilibaculum</taxon>
    </lineage>
</organism>
<protein>
    <recommendedName>
        <fullName evidence="4 13">Tetraacyldisaccharide 4'-kinase</fullName>
        <ecNumber evidence="3 13">2.7.1.130</ecNumber>
    </recommendedName>
    <alternativeName>
        <fullName evidence="12 13">Lipid A 4'-kinase</fullName>
    </alternativeName>
</protein>
<feature type="binding site" evidence="13">
    <location>
        <begin position="51"/>
        <end position="58"/>
    </location>
    <ligand>
        <name>ATP</name>
        <dbReference type="ChEBI" id="CHEBI:30616"/>
    </ligand>
</feature>
<evidence type="ECO:0000256" key="12">
    <source>
        <dbReference type="ARBA" id="ARBA00029757"/>
    </source>
</evidence>
<dbReference type="SUPFAM" id="SSF52540">
    <property type="entry name" value="P-loop containing nucleoside triphosphate hydrolases"/>
    <property type="match status" value="1"/>
</dbReference>
<dbReference type="Pfam" id="PF02606">
    <property type="entry name" value="LpxK"/>
    <property type="match status" value="1"/>
</dbReference>
<comment type="pathway">
    <text evidence="2 13">Glycolipid biosynthesis; lipid IV(A) biosynthesis; lipid IV(A) from (3R)-3-hydroxytetradecanoyl-[acyl-carrier-protein] and UDP-N-acetyl-alpha-D-glucosamine: step 6/6.</text>
</comment>
<evidence type="ECO:0000256" key="13">
    <source>
        <dbReference type="HAMAP-Rule" id="MF_00409"/>
    </source>
</evidence>
<dbReference type="HAMAP" id="MF_00409">
    <property type="entry name" value="LpxK"/>
    <property type="match status" value="1"/>
</dbReference>
<evidence type="ECO:0000256" key="8">
    <source>
        <dbReference type="ARBA" id="ARBA00022741"/>
    </source>
</evidence>
<dbReference type="RefSeq" id="WP_096428698.1">
    <property type="nucleotide sequence ID" value="NZ_AP018042.1"/>
</dbReference>
<evidence type="ECO:0000256" key="9">
    <source>
        <dbReference type="ARBA" id="ARBA00022777"/>
    </source>
</evidence>
<name>A0A1Y1CHJ7_9BACT</name>
<dbReference type="PANTHER" id="PTHR42724:SF1">
    <property type="entry name" value="TETRAACYLDISACCHARIDE 4'-KINASE, MITOCHONDRIAL-RELATED"/>
    <property type="match status" value="1"/>
</dbReference>
<dbReference type="NCBIfam" id="TIGR00682">
    <property type="entry name" value="lpxK"/>
    <property type="match status" value="1"/>
</dbReference>
<evidence type="ECO:0000313" key="15">
    <source>
        <dbReference type="Proteomes" id="UP000218267"/>
    </source>
</evidence>
<dbReference type="GO" id="GO:0005524">
    <property type="term" value="F:ATP binding"/>
    <property type="evidence" value="ECO:0007669"/>
    <property type="project" value="UniProtKB-UniRule"/>
</dbReference>
<evidence type="ECO:0000313" key="14">
    <source>
        <dbReference type="EMBL" id="BAX79814.1"/>
    </source>
</evidence>
<dbReference type="KEGG" id="mbas:ALGA_1432"/>
<evidence type="ECO:0000256" key="5">
    <source>
        <dbReference type="ARBA" id="ARBA00022516"/>
    </source>
</evidence>
<sequence>MKKLSPILKSLLFPFSLLYGMVVSVRNILFDFNILPITEFKIPIISVGNITVGGTGKTPHIEYLITLLNDDYKIATLSRGYKRKSKGYLLADETSTSNQIGDEPMQIKRKFPDILVSVDNKRVNGVKNLLKSEHGNDLDAVLLDDAFQHRSIKAGLSILLIDYNRPITRDYIMPYGRLRESASEKDRANIIIVSKSPRNMTPIDRRIIVKELDLLPFQSLYFTTLDYGNLEPVFKNDAINIINEDWAKENFSILLVTGIANPKPLKEYLENFSDVVEEVQFSDHYSFQIKDLNLIQSKFEKLEGENKIIVTTEKDATRFFDMEINQESIKEHLFYIPLRIKFLNEDKSKFDVQIMNYVSKNKRSSNLHNIKTDSI</sequence>
<comment type="catalytic activity">
    <reaction evidence="13">
        <text>a lipid A disaccharide + ATP = a lipid IVA + ADP + H(+)</text>
        <dbReference type="Rhea" id="RHEA:67840"/>
        <dbReference type="ChEBI" id="CHEBI:15378"/>
        <dbReference type="ChEBI" id="CHEBI:30616"/>
        <dbReference type="ChEBI" id="CHEBI:176343"/>
        <dbReference type="ChEBI" id="CHEBI:176425"/>
        <dbReference type="ChEBI" id="CHEBI:456216"/>
        <dbReference type="EC" id="2.7.1.130"/>
    </reaction>
</comment>
<dbReference type="AlphaFoldDB" id="A0A1Y1CHJ7"/>
<keyword evidence="11 13" id="KW-0443">Lipid metabolism</keyword>
<dbReference type="InterPro" id="IPR027417">
    <property type="entry name" value="P-loop_NTPase"/>
</dbReference>
<dbReference type="GO" id="GO:0009029">
    <property type="term" value="F:lipid-A 4'-kinase activity"/>
    <property type="evidence" value="ECO:0007669"/>
    <property type="project" value="UniProtKB-UniRule"/>
</dbReference>
<accession>A0A1Y1CHJ7</accession>
<evidence type="ECO:0000256" key="11">
    <source>
        <dbReference type="ARBA" id="ARBA00023098"/>
    </source>
</evidence>
<keyword evidence="7 13" id="KW-0808">Transferase</keyword>
<dbReference type="Proteomes" id="UP000218267">
    <property type="component" value="Chromosome"/>
</dbReference>
<evidence type="ECO:0000256" key="1">
    <source>
        <dbReference type="ARBA" id="ARBA00002274"/>
    </source>
</evidence>
<dbReference type="UniPathway" id="UPA00359">
    <property type="reaction ID" value="UER00482"/>
</dbReference>
<reference evidence="14 15" key="1">
    <citation type="journal article" date="2018" name="Mar. Genomics">
        <title>Complete genome sequence of Marinifilaceae bacterium strain SPP2, isolated from the Antarctic marine sediment.</title>
        <authorList>
            <person name="Watanabe M."/>
            <person name="Kojima H."/>
            <person name="Fukui M."/>
        </authorList>
    </citation>
    <scope>NUCLEOTIDE SEQUENCE [LARGE SCALE GENOMIC DNA]</scope>
    <source>
        <strain evidence="14 15">SPP2</strain>
    </source>
</reference>
<evidence type="ECO:0000256" key="2">
    <source>
        <dbReference type="ARBA" id="ARBA00004870"/>
    </source>
</evidence>
<comment type="function">
    <text evidence="1 13">Transfers the gamma-phosphate of ATP to the 4'-position of a tetraacyldisaccharide 1-phosphate intermediate (termed DS-1-P) to form tetraacyldisaccharide 1,4'-bis-phosphate (lipid IVA).</text>
</comment>
<keyword evidence="9 13" id="KW-0418">Kinase</keyword>
<keyword evidence="10 13" id="KW-0067">ATP-binding</keyword>
<gene>
    <name evidence="13" type="primary">lpxK</name>
    <name evidence="14" type="ORF">ALGA_1432</name>
</gene>
<proteinExistence type="inferred from homology"/>
<dbReference type="GO" id="GO:0009244">
    <property type="term" value="P:lipopolysaccharide core region biosynthetic process"/>
    <property type="evidence" value="ECO:0007669"/>
    <property type="project" value="TreeGrafter"/>
</dbReference>
<dbReference type="PANTHER" id="PTHR42724">
    <property type="entry name" value="TETRAACYLDISACCHARIDE 4'-KINASE"/>
    <property type="match status" value="1"/>
</dbReference>
<evidence type="ECO:0000256" key="6">
    <source>
        <dbReference type="ARBA" id="ARBA00022556"/>
    </source>
</evidence>
<keyword evidence="15" id="KW-1185">Reference proteome</keyword>
<dbReference type="InterPro" id="IPR003758">
    <property type="entry name" value="LpxK"/>
</dbReference>
<keyword evidence="8 13" id="KW-0547">Nucleotide-binding</keyword>
<evidence type="ECO:0000256" key="10">
    <source>
        <dbReference type="ARBA" id="ARBA00022840"/>
    </source>
</evidence>
<keyword evidence="5 13" id="KW-0444">Lipid biosynthesis</keyword>